<dbReference type="NCBIfam" id="NF007277">
    <property type="entry name" value="PRK09736.1"/>
    <property type="match status" value="1"/>
</dbReference>
<evidence type="ECO:0000313" key="1">
    <source>
        <dbReference type="EMBL" id="TLH69192.1"/>
    </source>
</evidence>
<sequence length="377" mass="41907">MTGVIVSGKTEIPVRNLWLLMLYASELYANNPEIRGGGAEDRPDQLPDLVAEILARGVERRLQRSLSRAYVTRSQPLTRVRGRIDVIKTESAQLLSRGQVACRFDELVVDNPVNRLTCAGLIIAGTIAQDGDRAHRCRQLAGMLRLQGVTPTLVSRTDADAITLGRNQIADLDAVNAARLLLRMNIPNEEVGAAHRMSPRRDVADIRRLYEAAVRGFYRATLRPPWRVHAGETKHNWPLQEHSPGAFAILPVMRTDTILERPDRRIIVETKFADALKPNQFGTPKLSRNHLFQLYAYVQSQHDRDSLSATTEGVLLYPVVNEELDEFVVISEHRYRFVTVDLAGPAMAIRDRLLSIVEGPAAHPASDLVACGDVPGA</sequence>
<dbReference type="InterPro" id="IPR019292">
    <property type="entry name" value="McrC"/>
</dbReference>
<gene>
    <name evidence="1" type="ORF">C1S79_11100</name>
</gene>
<reference evidence="1 2" key="1">
    <citation type="submission" date="2018-01" db="EMBL/GenBank/DDBJ databases">
        <title>Comparative genomics of Mycobacterium mucogenicum and Mycobacterium neoaurum clade members emphasizing tRNA and non-coding RNA.</title>
        <authorList>
            <person name="Behra P.R.K."/>
            <person name="Pettersson B.M.F."/>
            <person name="Das S."/>
            <person name="Dasgupta S."/>
            <person name="Kirsebom L.A."/>
        </authorList>
    </citation>
    <scope>NUCLEOTIDE SEQUENCE [LARGE SCALE GENOMIC DNA]</scope>
    <source>
        <strain evidence="1 2">DSM 45104</strain>
    </source>
</reference>
<dbReference type="Pfam" id="PF10117">
    <property type="entry name" value="McrBC"/>
    <property type="match status" value="1"/>
</dbReference>
<keyword evidence="1" id="KW-0255">Endonuclease</keyword>
<keyword evidence="2" id="KW-1185">Reference proteome</keyword>
<dbReference type="AlphaFoldDB" id="A0A7I7ZJ22"/>
<evidence type="ECO:0000313" key="2">
    <source>
        <dbReference type="Proteomes" id="UP000309984"/>
    </source>
</evidence>
<dbReference type="GO" id="GO:0004519">
    <property type="term" value="F:endonuclease activity"/>
    <property type="evidence" value="ECO:0007669"/>
    <property type="project" value="UniProtKB-KW"/>
</dbReference>
<organism evidence="1 2">
    <name type="scientific">Mycolicibacterium phocaicum</name>
    <dbReference type="NCBI Taxonomy" id="319706"/>
    <lineage>
        <taxon>Bacteria</taxon>
        <taxon>Bacillati</taxon>
        <taxon>Actinomycetota</taxon>
        <taxon>Actinomycetes</taxon>
        <taxon>Mycobacteriales</taxon>
        <taxon>Mycobacteriaceae</taxon>
        <taxon>Mycolicibacterium</taxon>
    </lineage>
</organism>
<dbReference type="REBASE" id="378473">
    <property type="entry name" value="Mph15301McrBC2P"/>
</dbReference>
<dbReference type="PANTHER" id="PTHR38733">
    <property type="entry name" value="PROTEIN MCRC"/>
    <property type="match status" value="1"/>
</dbReference>
<comment type="caution">
    <text evidence="1">The sequence shown here is derived from an EMBL/GenBank/DDBJ whole genome shotgun (WGS) entry which is preliminary data.</text>
</comment>
<accession>A0A7I7ZJ22</accession>
<dbReference type="GO" id="GO:0009307">
    <property type="term" value="P:DNA restriction-modification system"/>
    <property type="evidence" value="ECO:0007669"/>
    <property type="project" value="InterPro"/>
</dbReference>
<dbReference type="PIRSF" id="PIRSF003109">
    <property type="entry name" value="McrC"/>
    <property type="match status" value="1"/>
</dbReference>
<name>A0A7I7ZJ22_9MYCO</name>
<dbReference type="InterPro" id="IPR014407">
    <property type="entry name" value="McrC_bac"/>
</dbReference>
<dbReference type="Proteomes" id="UP000309984">
    <property type="component" value="Unassembled WGS sequence"/>
</dbReference>
<dbReference type="EMBL" id="POTM01000029">
    <property type="protein sequence ID" value="TLH69192.1"/>
    <property type="molecule type" value="Genomic_DNA"/>
</dbReference>
<dbReference type="PANTHER" id="PTHR38733:SF1">
    <property type="entry name" value="TYPE IV METHYL-DIRECTED RESTRICTION ENZYME ECOKMCRBC"/>
    <property type="match status" value="1"/>
</dbReference>
<dbReference type="RefSeq" id="WP_138249012.1">
    <property type="nucleotide sequence ID" value="NZ_AP022616.1"/>
</dbReference>
<protein>
    <submittedName>
        <fullName evidence="1">5-methylcytosine-specific restriction endonuclease system specificity protein McrC</fullName>
    </submittedName>
</protein>
<keyword evidence="1" id="KW-0378">Hydrolase</keyword>
<proteinExistence type="predicted"/>
<keyword evidence="1" id="KW-0540">Nuclease</keyword>